<name>A0ABY1PRD8_9BACT</name>
<dbReference type="EMBL" id="FXUG01000001">
    <property type="protein sequence ID" value="SMP43749.1"/>
    <property type="molecule type" value="Genomic_DNA"/>
</dbReference>
<dbReference type="Proteomes" id="UP001158067">
    <property type="component" value="Unassembled WGS sequence"/>
</dbReference>
<feature type="signal peptide" evidence="1">
    <location>
        <begin position="1"/>
        <end position="33"/>
    </location>
</feature>
<keyword evidence="4" id="KW-1185">Reference proteome</keyword>
<reference evidence="3 4" key="1">
    <citation type="submission" date="2017-05" db="EMBL/GenBank/DDBJ databases">
        <authorList>
            <person name="Varghese N."/>
            <person name="Submissions S."/>
        </authorList>
    </citation>
    <scope>NUCLEOTIDE SEQUENCE [LARGE SCALE GENOMIC DNA]</scope>
    <source>
        <strain evidence="3 4">DSM 25457</strain>
    </source>
</reference>
<evidence type="ECO:0000313" key="4">
    <source>
        <dbReference type="Proteomes" id="UP001158067"/>
    </source>
</evidence>
<dbReference type="InterPro" id="IPR010496">
    <property type="entry name" value="AL/BT2_dom"/>
</dbReference>
<feature type="chain" id="PRO_5047310965" description="3-keto-alpha-glucoside-1,2-lyase/3-keto-2-hydroxy-glucal hydratase domain-containing protein" evidence="1">
    <location>
        <begin position="34"/>
        <end position="242"/>
    </location>
</feature>
<gene>
    <name evidence="3" type="ORF">SAMN06265222_101991</name>
</gene>
<feature type="domain" description="3-keto-alpha-glucoside-1,2-lyase/3-keto-2-hydroxy-glucal hydratase" evidence="2">
    <location>
        <begin position="59"/>
        <end position="238"/>
    </location>
</feature>
<evidence type="ECO:0000256" key="1">
    <source>
        <dbReference type="SAM" id="SignalP"/>
    </source>
</evidence>
<dbReference type="RefSeq" id="WP_283431142.1">
    <property type="nucleotide sequence ID" value="NZ_FXUG01000001.1"/>
</dbReference>
<evidence type="ECO:0000259" key="2">
    <source>
        <dbReference type="Pfam" id="PF06439"/>
    </source>
</evidence>
<dbReference type="Gene3D" id="2.60.120.560">
    <property type="entry name" value="Exo-inulinase, domain 1"/>
    <property type="match status" value="1"/>
</dbReference>
<organism evidence="3 4">
    <name type="scientific">Neorhodopirellula lusitana</name>
    <dbReference type="NCBI Taxonomy" id="445327"/>
    <lineage>
        <taxon>Bacteria</taxon>
        <taxon>Pseudomonadati</taxon>
        <taxon>Planctomycetota</taxon>
        <taxon>Planctomycetia</taxon>
        <taxon>Pirellulales</taxon>
        <taxon>Pirellulaceae</taxon>
        <taxon>Neorhodopirellula</taxon>
    </lineage>
</organism>
<proteinExistence type="predicted"/>
<protein>
    <recommendedName>
        <fullName evidence="2">3-keto-alpha-glucoside-1,2-lyase/3-keto-2-hydroxy-glucal hydratase domain-containing protein</fullName>
    </recommendedName>
</protein>
<accession>A0ABY1PRD8</accession>
<comment type="caution">
    <text evidence="3">The sequence shown here is derived from an EMBL/GenBank/DDBJ whole genome shotgun (WGS) entry which is preliminary data.</text>
</comment>
<sequence length="242" mass="26929">MQLSEQQTMNGSVFFRLLLAVFLTLATMAITHAADDRATVFADDFEREEVGEGYAQGTYGKEAWTLVDGVLIGKQTRSDHGSVLRKNVKFDNIDLEFDFRFSGGKRFNFVLDDQHEKSVHAGHICRVSISPKRIAVTDDKTGNMNLEVRKQRKSTTLSPAEKESLDQLLASKTNAASVDLKKGRWYRLGIRIDGDLLEASLDGKKIAELRSPGIDHPTKSKLGMTVTGSTIDFDNLKIFSTN</sequence>
<evidence type="ECO:0000313" key="3">
    <source>
        <dbReference type="EMBL" id="SMP43749.1"/>
    </source>
</evidence>
<keyword evidence="1" id="KW-0732">Signal</keyword>
<dbReference type="Pfam" id="PF06439">
    <property type="entry name" value="3keto-disac_hyd"/>
    <property type="match status" value="1"/>
</dbReference>